<dbReference type="GO" id="GO:0030490">
    <property type="term" value="P:maturation of SSU-rRNA"/>
    <property type="evidence" value="ECO:0007669"/>
    <property type="project" value="TreeGrafter"/>
</dbReference>
<evidence type="ECO:0000256" key="3">
    <source>
        <dbReference type="ARBA" id="ARBA00023274"/>
    </source>
</evidence>
<proteinExistence type="inferred from homology"/>
<reference evidence="4 5" key="1">
    <citation type="journal article" date="2023" name="G3 (Bethesda)">
        <title>A chromosome-length genome assembly and annotation of blackberry (Rubus argutus, cv. 'Hillquist').</title>
        <authorList>
            <person name="Bruna T."/>
            <person name="Aryal R."/>
            <person name="Dudchenko O."/>
            <person name="Sargent D.J."/>
            <person name="Mead D."/>
            <person name="Buti M."/>
            <person name="Cavallini A."/>
            <person name="Hytonen T."/>
            <person name="Andres J."/>
            <person name="Pham M."/>
            <person name="Weisz D."/>
            <person name="Mascagni F."/>
            <person name="Usai G."/>
            <person name="Natali L."/>
            <person name="Bassil N."/>
            <person name="Fernandez G.E."/>
            <person name="Lomsadze A."/>
            <person name="Armour M."/>
            <person name="Olukolu B."/>
            <person name="Poorten T."/>
            <person name="Britton C."/>
            <person name="Davik J."/>
            <person name="Ashrafi H."/>
            <person name="Aiden E.L."/>
            <person name="Borodovsky M."/>
            <person name="Worthington M."/>
        </authorList>
    </citation>
    <scope>NUCLEOTIDE SEQUENCE [LARGE SCALE GENOMIC DNA]</scope>
    <source>
        <strain evidence="4">PI 553951</strain>
    </source>
</reference>
<dbReference type="GO" id="GO:0006412">
    <property type="term" value="P:translation"/>
    <property type="evidence" value="ECO:0007669"/>
    <property type="project" value="InterPro"/>
</dbReference>
<keyword evidence="5" id="KW-1185">Reference proteome</keyword>
<dbReference type="SUPFAM" id="SSF50249">
    <property type="entry name" value="Nucleic acid-binding proteins"/>
    <property type="match status" value="1"/>
</dbReference>
<evidence type="ECO:0000313" key="5">
    <source>
        <dbReference type="Proteomes" id="UP001457282"/>
    </source>
</evidence>
<evidence type="ECO:0008006" key="6">
    <source>
        <dbReference type="Google" id="ProtNLM"/>
    </source>
</evidence>
<dbReference type="AlphaFoldDB" id="A0AAW1VXQ4"/>
<evidence type="ECO:0000313" key="4">
    <source>
        <dbReference type="EMBL" id="KAK9912781.1"/>
    </source>
</evidence>
<dbReference type="PROSITE" id="PS00961">
    <property type="entry name" value="RIBOSOMAL_S28E"/>
    <property type="match status" value="1"/>
</dbReference>
<dbReference type="GO" id="GO:0003735">
    <property type="term" value="F:structural constituent of ribosome"/>
    <property type="evidence" value="ECO:0007669"/>
    <property type="project" value="InterPro"/>
</dbReference>
<dbReference type="InterPro" id="IPR028626">
    <property type="entry name" value="Ribosomal_eS28_CS"/>
</dbReference>
<dbReference type="Pfam" id="PF01200">
    <property type="entry name" value="Ribosomal_S28e"/>
    <property type="match status" value="1"/>
</dbReference>
<name>A0AAW1VXQ4_RUBAR</name>
<keyword evidence="2" id="KW-0689">Ribosomal protein</keyword>
<dbReference type="PANTHER" id="PTHR10769">
    <property type="entry name" value="40S RIBOSOMAL PROTEIN S28"/>
    <property type="match status" value="1"/>
</dbReference>
<dbReference type="EMBL" id="JBEDUW010000007">
    <property type="protein sequence ID" value="KAK9912781.1"/>
    <property type="molecule type" value="Genomic_DNA"/>
</dbReference>
<dbReference type="GO" id="GO:0000028">
    <property type="term" value="P:ribosomal small subunit assembly"/>
    <property type="evidence" value="ECO:0007669"/>
    <property type="project" value="TreeGrafter"/>
</dbReference>
<dbReference type="InterPro" id="IPR012340">
    <property type="entry name" value="NA-bd_OB-fold"/>
</dbReference>
<dbReference type="GO" id="GO:0022627">
    <property type="term" value="C:cytosolic small ribosomal subunit"/>
    <property type="evidence" value="ECO:0007669"/>
    <property type="project" value="TreeGrafter"/>
</dbReference>
<evidence type="ECO:0000256" key="2">
    <source>
        <dbReference type="ARBA" id="ARBA00022980"/>
    </source>
</evidence>
<comment type="caution">
    <text evidence="4">The sequence shown here is derived from an EMBL/GenBank/DDBJ whole genome shotgun (WGS) entry which is preliminary data.</text>
</comment>
<evidence type="ECO:0000256" key="1">
    <source>
        <dbReference type="ARBA" id="ARBA00005943"/>
    </source>
</evidence>
<gene>
    <name evidence="4" type="ORF">M0R45_036623</name>
</gene>
<dbReference type="Proteomes" id="UP001457282">
    <property type="component" value="Unassembled WGS sequence"/>
</dbReference>
<protein>
    <recommendedName>
        <fullName evidence="6">30S ribosomal protein S28e</fullName>
    </recommendedName>
</protein>
<sequence length="92" mass="10745">MIGWRQTVVGKIAIIKGWLQMKLMKLLKYNTCDVGWRQLDDYGGESYIPLEENHIARKKIIGSIIMRNVKGLVREGDMLTLLESEREARRLR</sequence>
<dbReference type="PANTHER" id="PTHR10769:SF3">
    <property type="entry name" value="SMALL RIBOSOMAL SUBUNIT PROTEIN ES28"/>
    <property type="match status" value="1"/>
</dbReference>
<organism evidence="4 5">
    <name type="scientific">Rubus argutus</name>
    <name type="common">Southern blackberry</name>
    <dbReference type="NCBI Taxonomy" id="59490"/>
    <lineage>
        <taxon>Eukaryota</taxon>
        <taxon>Viridiplantae</taxon>
        <taxon>Streptophyta</taxon>
        <taxon>Embryophyta</taxon>
        <taxon>Tracheophyta</taxon>
        <taxon>Spermatophyta</taxon>
        <taxon>Magnoliopsida</taxon>
        <taxon>eudicotyledons</taxon>
        <taxon>Gunneridae</taxon>
        <taxon>Pentapetalae</taxon>
        <taxon>rosids</taxon>
        <taxon>fabids</taxon>
        <taxon>Rosales</taxon>
        <taxon>Rosaceae</taxon>
        <taxon>Rosoideae</taxon>
        <taxon>Rosoideae incertae sedis</taxon>
        <taxon>Rubus</taxon>
    </lineage>
</organism>
<keyword evidence="3" id="KW-0687">Ribonucleoprotein</keyword>
<dbReference type="InterPro" id="IPR000289">
    <property type="entry name" value="Ribosomal_eS28"/>
</dbReference>
<comment type="similarity">
    <text evidence="1">Belongs to the eukaryotic ribosomal protein eS28 family.</text>
</comment>
<dbReference type="Gene3D" id="2.40.50.140">
    <property type="entry name" value="Nucleic acid-binding proteins"/>
    <property type="match status" value="1"/>
</dbReference>
<accession>A0AAW1VXQ4</accession>